<dbReference type="Proteomes" id="UP000542342">
    <property type="component" value="Unassembled WGS sequence"/>
</dbReference>
<dbReference type="AlphaFoldDB" id="A0A7V8VD83"/>
<proteinExistence type="predicted"/>
<reference evidence="2 3" key="1">
    <citation type="submission" date="2020-07" db="EMBL/GenBank/DDBJ databases">
        <title>Thermogemmata thermophila gen. nov., sp. nov., a novel moderate thermophilic planctomycete from a Kamchatka hot spring.</title>
        <authorList>
            <person name="Elcheninov A.G."/>
            <person name="Podosokorskaya O.A."/>
            <person name="Kovaleva O.L."/>
            <person name="Novikov A."/>
            <person name="Bonch-Osmolovskaya E.A."/>
            <person name="Toshchakov S.V."/>
            <person name="Kublanov I.V."/>
        </authorList>
    </citation>
    <scope>NUCLEOTIDE SEQUENCE [LARGE SCALE GENOMIC DNA]</scope>
    <source>
        <strain evidence="2 3">2918</strain>
    </source>
</reference>
<evidence type="ECO:0000259" key="1">
    <source>
        <dbReference type="Pfam" id="PF14080"/>
    </source>
</evidence>
<evidence type="ECO:0000313" key="3">
    <source>
        <dbReference type="Proteomes" id="UP000542342"/>
    </source>
</evidence>
<dbReference type="EMBL" id="JACEFB010000003">
    <property type="protein sequence ID" value="MBA2225811.1"/>
    <property type="molecule type" value="Genomic_DNA"/>
</dbReference>
<evidence type="ECO:0000313" key="2">
    <source>
        <dbReference type="EMBL" id="MBA2225811.1"/>
    </source>
</evidence>
<organism evidence="2 3">
    <name type="scientific">Thermogemmata fonticola</name>
    <dbReference type="NCBI Taxonomy" id="2755323"/>
    <lineage>
        <taxon>Bacteria</taxon>
        <taxon>Pseudomonadati</taxon>
        <taxon>Planctomycetota</taxon>
        <taxon>Planctomycetia</taxon>
        <taxon>Gemmatales</taxon>
        <taxon>Gemmataceae</taxon>
        <taxon>Thermogemmata</taxon>
    </lineage>
</organism>
<accession>A0A7V8VD83</accession>
<sequence length="317" mass="34673">MDLLERFFGRGQHRDGGPPVANPLLVDPPSVQVLLSAHPLVLPAEPIQAALRAYHPELSAATVELAELPAQDAPTQAQGSPSAVVGLLAWKDHVIKLVGFNAPMPASAVERCVAPAHYPAEIKQQALQHATHVLLYYAGYDPNPLEQYVALVAATAALVPHGAIVALNEQARTSVPAWVFLPNEEDRGDTLSAMRSLPLPFFYAGFVKMEVAGEEGVWMRTYGCHSFGLPDLAMRTEGHHRGSATFSLFSNMLDYLRYERQTFAAGDTIGTSEGDYLRLRLRNSDEWFLDGDEPLFVLEPLSPEELAALQRSTPEKN</sequence>
<dbReference type="RefSeq" id="WP_194537247.1">
    <property type="nucleotide sequence ID" value="NZ_JACEFB010000003.1"/>
</dbReference>
<feature type="domain" description="DUF4261" evidence="1">
    <location>
        <begin position="220"/>
        <end position="281"/>
    </location>
</feature>
<dbReference type="InterPro" id="IPR025357">
    <property type="entry name" value="DUF4261"/>
</dbReference>
<name>A0A7V8VD83_9BACT</name>
<gene>
    <name evidence="2" type="ORF">H0921_06490</name>
</gene>
<dbReference type="Pfam" id="PF14080">
    <property type="entry name" value="DUF4261"/>
    <property type="match status" value="1"/>
</dbReference>
<protein>
    <submittedName>
        <fullName evidence="2">DUF4261 domain-containing protein</fullName>
    </submittedName>
</protein>
<comment type="caution">
    <text evidence="2">The sequence shown here is derived from an EMBL/GenBank/DDBJ whole genome shotgun (WGS) entry which is preliminary data.</text>
</comment>
<keyword evidence="3" id="KW-1185">Reference proteome</keyword>